<dbReference type="Gene3D" id="1.10.4160.10">
    <property type="entry name" value="Hydantoin permease"/>
    <property type="match status" value="1"/>
</dbReference>
<gene>
    <name evidence="8" type="primary">FUI1</name>
    <name evidence="8" type="ORF">FIM1_4388</name>
</gene>
<comment type="subcellular location">
    <subcellularLocation>
        <location evidence="1">Membrane</location>
        <topology evidence="1">Multi-pass membrane protein</topology>
    </subcellularLocation>
</comment>
<proteinExistence type="inferred from homology"/>
<evidence type="ECO:0000256" key="6">
    <source>
        <dbReference type="SAM" id="MobiDB-lite"/>
    </source>
</evidence>
<name>A0ABX6F2M7_KLUMA</name>
<dbReference type="InterPro" id="IPR012681">
    <property type="entry name" value="NCS1"/>
</dbReference>
<reference evidence="8 9" key="1">
    <citation type="submission" date="2016-03" db="EMBL/GenBank/DDBJ databases">
        <title>How can Kluyveromyces marxianus grow so fast - potential evolutionary course in Saccharomyces Complex revealed by comparative genomics.</title>
        <authorList>
            <person name="Mo W."/>
            <person name="Lu W."/>
            <person name="Yang X."/>
            <person name="Qi J."/>
            <person name="Lv H."/>
        </authorList>
    </citation>
    <scope>NUCLEOTIDE SEQUENCE [LARGE SCALE GENOMIC DNA]</scope>
    <source>
        <strain evidence="8 9">FIM1</strain>
    </source>
</reference>
<accession>A0ABX6F2M7</accession>
<evidence type="ECO:0000313" key="8">
    <source>
        <dbReference type="EMBL" id="QGN18070.1"/>
    </source>
</evidence>
<dbReference type="Pfam" id="PF02133">
    <property type="entry name" value="Transp_cyt_pur"/>
    <property type="match status" value="1"/>
</dbReference>
<dbReference type="InterPro" id="IPR001248">
    <property type="entry name" value="Pur-cyt_permease"/>
</dbReference>
<protein>
    <submittedName>
        <fullName evidence="8">Uridine permease</fullName>
    </submittedName>
</protein>
<feature type="transmembrane region" description="Helical" evidence="7">
    <location>
        <begin position="390"/>
        <end position="414"/>
    </location>
</feature>
<dbReference type="Proteomes" id="UP000422736">
    <property type="component" value="Chromosome 7"/>
</dbReference>
<dbReference type="PANTHER" id="PTHR30618:SF5">
    <property type="entry name" value="URIDINE PERMEASE"/>
    <property type="match status" value="1"/>
</dbReference>
<organism evidence="8 9">
    <name type="scientific">Kluyveromyces marxianus</name>
    <name type="common">Yeast</name>
    <name type="synonym">Candida kefyr</name>
    <dbReference type="NCBI Taxonomy" id="4911"/>
    <lineage>
        <taxon>Eukaryota</taxon>
        <taxon>Fungi</taxon>
        <taxon>Dikarya</taxon>
        <taxon>Ascomycota</taxon>
        <taxon>Saccharomycotina</taxon>
        <taxon>Saccharomycetes</taxon>
        <taxon>Saccharomycetales</taxon>
        <taxon>Saccharomycetaceae</taxon>
        <taxon>Kluyveromyces</taxon>
    </lineage>
</organism>
<evidence type="ECO:0000256" key="4">
    <source>
        <dbReference type="ARBA" id="ARBA00022989"/>
    </source>
</evidence>
<evidence type="ECO:0000256" key="7">
    <source>
        <dbReference type="SAM" id="Phobius"/>
    </source>
</evidence>
<feature type="transmembrane region" description="Helical" evidence="7">
    <location>
        <begin position="263"/>
        <end position="284"/>
    </location>
</feature>
<dbReference type="NCBIfam" id="TIGR00800">
    <property type="entry name" value="ncs1"/>
    <property type="match status" value="1"/>
</dbReference>
<feature type="transmembrane region" description="Helical" evidence="7">
    <location>
        <begin position="178"/>
        <end position="200"/>
    </location>
</feature>
<keyword evidence="9" id="KW-1185">Reference proteome</keyword>
<comment type="similarity">
    <text evidence="2">Belongs to the purine-cytosine permease (2.A.39) family.</text>
</comment>
<feature type="transmembrane region" description="Helical" evidence="7">
    <location>
        <begin position="514"/>
        <end position="534"/>
    </location>
</feature>
<feature type="transmembrane region" description="Helical" evidence="7">
    <location>
        <begin position="111"/>
        <end position="132"/>
    </location>
</feature>
<feature type="transmembrane region" description="Helical" evidence="7">
    <location>
        <begin position="237"/>
        <end position="256"/>
    </location>
</feature>
<reference evidence="8 9" key="2">
    <citation type="submission" date="2019-11" db="EMBL/GenBank/DDBJ databases">
        <authorList>
            <person name="Lu H."/>
        </authorList>
    </citation>
    <scope>NUCLEOTIDE SEQUENCE [LARGE SCALE GENOMIC DNA]</scope>
    <source>
        <strain evidence="8 9">FIM1</strain>
    </source>
</reference>
<evidence type="ECO:0000313" key="9">
    <source>
        <dbReference type="Proteomes" id="UP000422736"/>
    </source>
</evidence>
<dbReference type="PANTHER" id="PTHR30618">
    <property type="entry name" value="NCS1 FAMILY PURINE/PYRIMIDINE TRANSPORTER"/>
    <property type="match status" value="1"/>
</dbReference>
<feature type="transmembrane region" description="Helical" evidence="7">
    <location>
        <begin position="435"/>
        <end position="453"/>
    </location>
</feature>
<dbReference type="InterPro" id="IPR045225">
    <property type="entry name" value="Uracil/uridine/allantoin_perm"/>
</dbReference>
<dbReference type="EMBL" id="CP015061">
    <property type="protein sequence ID" value="QGN18070.1"/>
    <property type="molecule type" value="Genomic_DNA"/>
</dbReference>
<evidence type="ECO:0000256" key="3">
    <source>
        <dbReference type="ARBA" id="ARBA00022692"/>
    </source>
</evidence>
<feature type="region of interest" description="Disordered" evidence="6">
    <location>
        <begin position="19"/>
        <end position="45"/>
    </location>
</feature>
<keyword evidence="5 7" id="KW-0472">Membrane</keyword>
<evidence type="ECO:0000256" key="2">
    <source>
        <dbReference type="ARBA" id="ARBA00008974"/>
    </source>
</evidence>
<sequence length="634" mass="71628">MTDALAPKFEVFEKKSDADLESSVDNSEQFEKKGPQVETLVETDSNDAETETKGKWLRFVDKAIKFLEVKQRTNLSSTSDHRAESFIESFLYNDDLRPVESKRRVWDWKQYISFLVSGALNVNTLETCVIGLQLGLTWWQTWIMSSLGFTCVAVYVTLAARVGNMYHISFPITARVSFGIYFSIWIVINRVVMAVVWYGVQTYIGSQAVQIMLKSIFGNDLEQKVHNTFNSPNVTTFQFMCFMLFWGAQLPALWFSPHTLRHLFVTKTVITPIALIAFLIWVVKRSDGHLALGSLTSEPPSKSLLGWAYVRSMMAALDNFSTLILNTPDFTRFAKTPRSSIYPQLLFIPVLYSVLGIIGIIIASAAFHIYHVNYWNPLDVLSRFLDHYTSGTRAGAFFISTSFALAQLGTNVASNSISAGTDMTALFPKFINIRRGSYICAAISLAICPWNLMATSSKFTTVLSAYAVFLSSVSGVIAADYYVVRKGVINLHHCYTNKLGTLYMYNRFGTNWRAVVAYVIGMIPNFPGFVGSIGPHVPIGAMKLFYLNYFVGWGLSFLVYVGLCYYSPVEGMPKDVKLFERVWLEKWAEVEHFNEERKELQENDYNVDSEFLTTTGAQLHDSVSETKESSTREF</sequence>
<evidence type="ECO:0000256" key="5">
    <source>
        <dbReference type="ARBA" id="ARBA00023136"/>
    </source>
</evidence>
<keyword evidence="4 7" id="KW-1133">Transmembrane helix</keyword>
<feature type="transmembrane region" description="Helical" evidence="7">
    <location>
        <begin position="138"/>
        <end position="158"/>
    </location>
</feature>
<keyword evidence="3 7" id="KW-0812">Transmembrane</keyword>
<feature type="transmembrane region" description="Helical" evidence="7">
    <location>
        <begin position="465"/>
        <end position="483"/>
    </location>
</feature>
<evidence type="ECO:0000256" key="1">
    <source>
        <dbReference type="ARBA" id="ARBA00004141"/>
    </source>
</evidence>
<dbReference type="CDD" id="cd11482">
    <property type="entry name" value="SLC-NCS1sbd_NRT1-like"/>
    <property type="match status" value="1"/>
</dbReference>
<feature type="transmembrane region" description="Helical" evidence="7">
    <location>
        <begin position="304"/>
        <end position="325"/>
    </location>
</feature>
<feature type="transmembrane region" description="Helical" evidence="7">
    <location>
        <begin position="345"/>
        <end position="370"/>
    </location>
</feature>
<feature type="transmembrane region" description="Helical" evidence="7">
    <location>
        <begin position="546"/>
        <end position="566"/>
    </location>
</feature>